<feature type="transmembrane region" description="Helical" evidence="7">
    <location>
        <begin position="49"/>
        <end position="67"/>
    </location>
</feature>
<reference evidence="9" key="1">
    <citation type="submission" date="2019-07" db="EMBL/GenBank/DDBJ databases">
        <title>Hyphodiscus hymeniophilus genome sequencing and assembly.</title>
        <authorList>
            <person name="Kramer G."/>
            <person name="Nodwell J."/>
        </authorList>
    </citation>
    <scope>NUCLEOTIDE SEQUENCE</scope>
    <source>
        <strain evidence="9">ATCC 34498</strain>
    </source>
</reference>
<comment type="caution">
    <text evidence="9">The sequence shown here is derived from an EMBL/GenBank/DDBJ whole genome shotgun (WGS) entry which is preliminary data.</text>
</comment>
<dbReference type="EMBL" id="VNKQ01000017">
    <property type="protein sequence ID" value="KAG0645989.1"/>
    <property type="molecule type" value="Genomic_DNA"/>
</dbReference>
<evidence type="ECO:0000256" key="3">
    <source>
        <dbReference type="ARBA" id="ARBA00022989"/>
    </source>
</evidence>
<keyword evidence="4 7" id="KW-0472">Membrane</keyword>
<keyword evidence="3 7" id="KW-1133">Transmembrane helix</keyword>
<feature type="transmembrane region" description="Helical" evidence="7">
    <location>
        <begin position="12"/>
        <end position="37"/>
    </location>
</feature>
<feature type="region of interest" description="Disordered" evidence="6">
    <location>
        <begin position="334"/>
        <end position="353"/>
    </location>
</feature>
<evidence type="ECO:0000256" key="4">
    <source>
        <dbReference type="ARBA" id="ARBA00023136"/>
    </source>
</evidence>
<dbReference type="PANTHER" id="PTHR33048:SF165">
    <property type="entry name" value="INTEGRAL MEMBRANE PROTEIN"/>
    <property type="match status" value="1"/>
</dbReference>
<feature type="transmembrane region" description="Helical" evidence="7">
    <location>
        <begin position="198"/>
        <end position="220"/>
    </location>
</feature>
<dbReference type="PANTHER" id="PTHR33048">
    <property type="entry name" value="PTH11-LIKE INTEGRAL MEMBRANE PROTEIN (AFU_ORTHOLOGUE AFUA_5G11245)"/>
    <property type="match status" value="1"/>
</dbReference>
<evidence type="ECO:0000313" key="10">
    <source>
        <dbReference type="Proteomes" id="UP000785200"/>
    </source>
</evidence>
<dbReference type="Proteomes" id="UP000785200">
    <property type="component" value="Unassembled WGS sequence"/>
</dbReference>
<gene>
    <name evidence="9" type="ORF">D0Z07_7935</name>
</gene>
<organism evidence="9 10">
    <name type="scientific">Hyphodiscus hymeniophilus</name>
    <dbReference type="NCBI Taxonomy" id="353542"/>
    <lineage>
        <taxon>Eukaryota</taxon>
        <taxon>Fungi</taxon>
        <taxon>Dikarya</taxon>
        <taxon>Ascomycota</taxon>
        <taxon>Pezizomycotina</taxon>
        <taxon>Leotiomycetes</taxon>
        <taxon>Helotiales</taxon>
        <taxon>Hyphodiscaceae</taxon>
        <taxon>Hyphodiscus</taxon>
    </lineage>
</organism>
<protein>
    <recommendedName>
        <fullName evidence="8">Rhodopsin domain-containing protein</fullName>
    </recommendedName>
</protein>
<accession>A0A9P6SNM1</accession>
<feature type="domain" description="Rhodopsin" evidence="8">
    <location>
        <begin position="33"/>
        <end position="294"/>
    </location>
</feature>
<evidence type="ECO:0000259" key="8">
    <source>
        <dbReference type="Pfam" id="PF20684"/>
    </source>
</evidence>
<feature type="transmembrane region" description="Helical" evidence="7">
    <location>
        <begin position="269"/>
        <end position="289"/>
    </location>
</feature>
<dbReference type="InterPro" id="IPR052337">
    <property type="entry name" value="SAT4-like"/>
</dbReference>
<comment type="subcellular location">
    <subcellularLocation>
        <location evidence="1">Membrane</location>
        <topology evidence="1">Multi-pass membrane protein</topology>
    </subcellularLocation>
</comment>
<dbReference type="Pfam" id="PF20684">
    <property type="entry name" value="Fung_rhodopsin"/>
    <property type="match status" value="1"/>
</dbReference>
<name>A0A9P6SNM1_9HELO</name>
<dbReference type="GO" id="GO:0016020">
    <property type="term" value="C:membrane"/>
    <property type="evidence" value="ECO:0007669"/>
    <property type="project" value="UniProtKB-SubCell"/>
</dbReference>
<dbReference type="InterPro" id="IPR049326">
    <property type="entry name" value="Rhodopsin_dom_fungi"/>
</dbReference>
<feature type="transmembrane region" description="Helical" evidence="7">
    <location>
        <begin position="232"/>
        <end position="249"/>
    </location>
</feature>
<feature type="compositionally biased region" description="Polar residues" evidence="6">
    <location>
        <begin position="341"/>
        <end position="351"/>
    </location>
</feature>
<evidence type="ECO:0000313" key="9">
    <source>
        <dbReference type="EMBL" id="KAG0645989.1"/>
    </source>
</evidence>
<sequence length="398" mass="43777">MTSHGLKLSQGLGPTVLATTWAECAASTALMVMRVYTNGFITKRWKADFWFATVTYVCHLLASSFCSQLMLSQIINVTGTIFLTVSVMFGLGEHLHTLVEKDPALITKNQFYQWIFTTFAIVGISLGKLTIIAFILQIEGSTTYGRKWVLYFFAVSIIIVNIIILPIIWTQCTPTAKIWDESIEGNCNGRRTNQLYGYFQGSFGAIMDVALALYPIFIFWSLKLQLHVKIGLMVLFGFGIVAAACSAVKTKQLSTVTGTSDLTYELASLDIWASTEMWVIFIVSCIPTIRPIFVKAFNKVYTSGSRTFATGQGYEQHTGTGAGTHSRAYATNLGTRKGTDSKATTLPTSNNESEENILPGQKGIMMTSHVVVKYDGSDSERGGRIEIGGIILMTLSEQ</sequence>
<dbReference type="OrthoDB" id="5429740at2759"/>
<keyword evidence="10" id="KW-1185">Reference proteome</keyword>
<evidence type="ECO:0000256" key="5">
    <source>
        <dbReference type="ARBA" id="ARBA00038359"/>
    </source>
</evidence>
<feature type="transmembrane region" description="Helical" evidence="7">
    <location>
        <begin position="111"/>
        <end position="136"/>
    </location>
</feature>
<comment type="similarity">
    <text evidence="5">Belongs to the SAT4 family.</text>
</comment>
<evidence type="ECO:0000256" key="1">
    <source>
        <dbReference type="ARBA" id="ARBA00004141"/>
    </source>
</evidence>
<keyword evidence="2 7" id="KW-0812">Transmembrane</keyword>
<evidence type="ECO:0000256" key="2">
    <source>
        <dbReference type="ARBA" id="ARBA00022692"/>
    </source>
</evidence>
<dbReference type="AlphaFoldDB" id="A0A9P6SNM1"/>
<evidence type="ECO:0000256" key="6">
    <source>
        <dbReference type="SAM" id="MobiDB-lite"/>
    </source>
</evidence>
<feature type="transmembrane region" description="Helical" evidence="7">
    <location>
        <begin position="148"/>
        <end position="169"/>
    </location>
</feature>
<proteinExistence type="inferred from homology"/>
<evidence type="ECO:0000256" key="7">
    <source>
        <dbReference type="SAM" id="Phobius"/>
    </source>
</evidence>